<dbReference type="GO" id="GO:0006511">
    <property type="term" value="P:ubiquitin-dependent protein catabolic process"/>
    <property type="evidence" value="ECO:0007669"/>
    <property type="project" value="TreeGrafter"/>
</dbReference>
<reference evidence="5" key="2">
    <citation type="submission" date="2018-03" db="EMBL/GenBank/DDBJ databases">
        <title>The Triticum urartu genome reveals the dynamic nature of wheat genome evolution.</title>
        <authorList>
            <person name="Ling H."/>
            <person name="Ma B."/>
            <person name="Shi X."/>
            <person name="Liu H."/>
            <person name="Dong L."/>
            <person name="Sun H."/>
            <person name="Cao Y."/>
            <person name="Gao Q."/>
            <person name="Zheng S."/>
            <person name="Li Y."/>
            <person name="Yu Y."/>
            <person name="Du H."/>
            <person name="Qi M."/>
            <person name="Li Y."/>
            <person name="Yu H."/>
            <person name="Cui Y."/>
            <person name="Wang N."/>
            <person name="Chen C."/>
            <person name="Wu H."/>
            <person name="Zhao Y."/>
            <person name="Zhang J."/>
            <person name="Li Y."/>
            <person name="Zhou W."/>
            <person name="Zhang B."/>
            <person name="Hu W."/>
            <person name="Eijk M."/>
            <person name="Tang J."/>
            <person name="Witsenboer H."/>
            <person name="Zhao S."/>
            <person name="Li Z."/>
            <person name="Zhang A."/>
            <person name="Wang D."/>
            <person name="Liang C."/>
        </authorList>
    </citation>
    <scope>NUCLEOTIDE SEQUENCE [LARGE SCALE GENOMIC DNA]</scope>
    <source>
        <strain evidence="5">cv. G1812</strain>
    </source>
</reference>
<keyword evidence="2" id="KW-0863">Zinc-finger</keyword>
<dbReference type="GO" id="GO:0016567">
    <property type="term" value="P:protein ubiquitination"/>
    <property type="evidence" value="ECO:0007669"/>
    <property type="project" value="TreeGrafter"/>
</dbReference>
<dbReference type="Gramene" id="TuG1812G0700004600.01.T02">
    <property type="protein sequence ID" value="TuG1812G0700004600.01.T02"/>
    <property type="gene ID" value="TuG1812G0700004600.01"/>
</dbReference>
<dbReference type="PANTHER" id="PTHR21319:SF61">
    <property type="entry name" value="ZINC FINGER PROTEIN BRUTUS"/>
    <property type="match status" value="1"/>
</dbReference>
<protein>
    <submittedName>
        <fullName evidence="5">Uncharacterized protein</fullName>
    </submittedName>
</protein>
<dbReference type="GO" id="GO:0005634">
    <property type="term" value="C:nucleus"/>
    <property type="evidence" value="ECO:0007669"/>
    <property type="project" value="TreeGrafter"/>
</dbReference>
<evidence type="ECO:0000313" key="5">
    <source>
        <dbReference type="EnsemblPlants" id="TuG1812G0700004600.01.T02"/>
    </source>
</evidence>
<keyword evidence="3" id="KW-0862">Zinc</keyword>
<dbReference type="FunFam" id="3.30.40.10:FF:000208">
    <property type="entry name" value="Zinc finger protein-related isoform 1"/>
    <property type="match status" value="1"/>
</dbReference>
<dbReference type="GO" id="GO:0008270">
    <property type="term" value="F:zinc ion binding"/>
    <property type="evidence" value="ECO:0007669"/>
    <property type="project" value="UniProtKB-KW"/>
</dbReference>
<accession>A0A8R7R8H1</accession>
<keyword evidence="6" id="KW-1185">Reference proteome</keyword>
<evidence type="ECO:0000256" key="2">
    <source>
        <dbReference type="ARBA" id="ARBA00022771"/>
    </source>
</evidence>
<evidence type="ECO:0000256" key="3">
    <source>
        <dbReference type="ARBA" id="ARBA00022833"/>
    </source>
</evidence>
<dbReference type="Proteomes" id="UP000015106">
    <property type="component" value="Chromosome 7"/>
</dbReference>
<dbReference type="GO" id="GO:0061630">
    <property type="term" value="F:ubiquitin protein ligase activity"/>
    <property type="evidence" value="ECO:0007669"/>
    <property type="project" value="TreeGrafter"/>
</dbReference>
<keyword evidence="1" id="KW-0479">Metal-binding</keyword>
<dbReference type="AlphaFoldDB" id="A0A8R7R8H1"/>
<feature type="compositionally biased region" description="Basic and acidic residues" evidence="4">
    <location>
        <begin position="21"/>
        <end position="33"/>
    </location>
</feature>
<evidence type="ECO:0000256" key="1">
    <source>
        <dbReference type="ARBA" id="ARBA00022723"/>
    </source>
</evidence>
<evidence type="ECO:0000313" key="6">
    <source>
        <dbReference type="Proteomes" id="UP000015106"/>
    </source>
</evidence>
<reference evidence="5" key="3">
    <citation type="submission" date="2022-06" db="UniProtKB">
        <authorList>
            <consortium name="EnsemblPlants"/>
        </authorList>
    </citation>
    <scope>IDENTIFICATION</scope>
</reference>
<dbReference type="EnsemblPlants" id="TuG1812G0700004600.01.T02">
    <property type="protein sequence ID" value="TuG1812G0700004600.01.T02"/>
    <property type="gene ID" value="TuG1812G0700004600.01"/>
</dbReference>
<evidence type="ECO:0000256" key="4">
    <source>
        <dbReference type="SAM" id="MobiDB-lite"/>
    </source>
</evidence>
<sequence length="236" mass="26896">MFCLADAWSANRPSAPRPRPKHVDQFHPHRDLPTRQTKKKIPPRSFFRWAQQSCRQIRGCSTSGSPHPSFSRATDPFMAADPQRPRPLHLGQCGSRPATRWRRSGYRRSLTLCHALPPCLLLRLRWPDASSTPADVSAYLCPCATPMEPRCLKKGLETNCPICCDFLFTSSKEVRAVLSGQSMHSTCLQAYTFSHYTCTIYGKSFWDMAGHPHHWRILYFSGQTVCSHTWSPSSFR</sequence>
<organism evidence="5 6">
    <name type="scientific">Triticum urartu</name>
    <name type="common">Red wild einkorn</name>
    <name type="synonym">Crithodium urartu</name>
    <dbReference type="NCBI Taxonomy" id="4572"/>
    <lineage>
        <taxon>Eukaryota</taxon>
        <taxon>Viridiplantae</taxon>
        <taxon>Streptophyta</taxon>
        <taxon>Embryophyta</taxon>
        <taxon>Tracheophyta</taxon>
        <taxon>Spermatophyta</taxon>
        <taxon>Magnoliopsida</taxon>
        <taxon>Liliopsida</taxon>
        <taxon>Poales</taxon>
        <taxon>Poaceae</taxon>
        <taxon>BOP clade</taxon>
        <taxon>Pooideae</taxon>
        <taxon>Triticodae</taxon>
        <taxon>Triticeae</taxon>
        <taxon>Triticinae</taxon>
        <taxon>Triticum</taxon>
    </lineage>
</organism>
<dbReference type="PANTHER" id="PTHR21319">
    <property type="entry name" value="RING FINGER AND CHY ZINC FINGER DOMAIN-CONTAINING PROTEIN 1"/>
    <property type="match status" value="1"/>
</dbReference>
<reference evidence="6" key="1">
    <citation type="journal article" date="2013" name="Nature">
        <title>Draft genome of the wheat A-genome progenitor Triticum urartu.</title>
        <authorList>
            <person name="Ling H.Q."/>
            <person name="Zhao S."/>
            <person name="Liu D."/>
            <person name="Wang J."/>
            <person name="Sun H."/>
            <person name="Zhang C."/>
            <person name="Fan H."/>
            <person name="Li D."/>
            <person name="Dong L."/>
            <person name="Tao Y."/>
            <person name="Gao C."/>
            <person name="Wu H."/>
            <person name="Li Y."/>
            <person name="Cui Y."/>
            <person name="Guo X."/>
            <person name="Zheng S."/>
            <person name="Wang B."/>
            <person name="Yu K."/>
            <person name="Liang Q."/>
            <person name="Yang W."/>
            <person name="Lou X."/>
            <person name="Chen J."/>
            <person name="Feng M."/>
            <person name="Jian J."/>
            <person name="Zhang X."/>
            <person name="Luo G."/>
            <person name="Jiang Y."/>
            <person name="Liu J."/>
            <person name="Wang Z."/>
            <person name="Sha Y."/>
            <person name="Zhang B."/>
            <person name="Wu H."/>
            <person name="Tang D."/>
            <person name="Shen Q."/>
            <person name="Xue P."/>
            <person name="Zou S."/>
            <person name="Wang X."/>
            <person name="Liu X."/>
            <person name="Wang F."/>
            <person name="Yang Y."/>
            <person name="An X."/>
            <person name="Dong Z."/>
            <person name="Zhang K."/>
            <person name="Zhang X."/>
            <person name="Luo M.C."/>
            <person name="Dvorak J."/>
            <person name="Tong Y."/>
            <person name="Wang J."/>
            <person name="Yang H."/>
            <person name="Li Z."/>
            <person name="Wang D."/>
            <person name="Zhang A."/>
            <person name="Wang J."/>
        </authorList>
    </citation>
    <scope>NUCLEOTIDE SEQUENCE</scope>
    <source>
        <strain evidence="6">cv. G1812</strain>
    </source>
</reference>
<name>A0A8R7R8H1_TRIUA</name>
<proteinExistence type="predicted"/>
<dbReference type="GO" id="GO:0006879">
    <property type="term" value="P:intracellular iron ion homeostasis"/>
    <property type="evidence" value="ECO:0007669"/>
    <property type="project" value="UniProtKB-ARBA"/>
</dbReference>
<feature type="region of interest" description="Disordered" evidence="4">
    <location>
        <begin position="8"/>
        <end position="40"/>
    </location>
</feature>